<dbReference type="InterPro" id="IPR036388">
    <property type="entry name" value="WH-like_DNA-bd_sf"/>
</dbReference>
<dbReference type="InterPro" id="IPR036390">
    <property type="entry name" value="WH_DNA-bd_sf"/>
</dbReference>
<dbReference type="AlphaFoldDB" id="A0A401FYJ7"/>
<sequence length="126" mass="14116">MAGNPDSLFIKSKIWIEDDSGKVVFGLGRLKILEAIRRHGSIQAAAKELKMSYRAVWGRIRATEERLGQPLLIRNVGGSSGGGSRLTPFARNLMEQFRQLHRNVEKQSDELFEKAFAALPPMPPEK</sequence>
<evidence type="ECO:0000259" key="1">
    <source>
        <dbReference type="Pfam" id="PF00126"/>
    </source>
</evidence>
<reference evidence="3" key="2">
    <citation type="submission" date="2019-01" db="EMBL/GenBank/DDBJ databases">
        <title>Genome sequence of Desulfonema ishimotonii strain Tokyo 01.</title>
        <authorList>
            <person name="Fukui M."/>
        </authorList>
    </citation>
    <scope>NUCLEOTIDE SEQUENCE [LARGE SCALE GENOMIC DNA]</scope>
    <source>
        <strain evidence="3">Tokyo 01</strain>
    </source>
</reference>
<comment type="caution">
    <text evidence="2">The sequence shown here is derived from an EMBL/GenBank/DDBJ whole genome shotgun (WGS) entry which is preliminary data.</text>
</comment>
<gene>
    <name evidence="2" type="ORF">DENIS_2979</name>
</gene>
<organism evidence="2 3">
    <name type="scientific">Desulfonema ishimotonii</name>
    <dbReference type="NCBI Taxonomy" id="45657"/>
    <lineage>
        <taxon>Bacteria</taxon>
        <taxon>Pseudomonadati</taxon>
        <taxon>Thermodesulfobacteriota</taxon>
        <taxon>Desulfobacteria</taxon>
        <taxon>Desulfobacterales</taxon>
        <taxon>Desulfococcaceae</taxon>
        <taxon>Desulfonema</taxon>
    </lineage>
</organism>
<feature type="domain" description="HTH lysR-type" evidence="1">
    <location>
        <begin position="28"/>
        <end position="90"/>
    </location>
</feature>
<dbReference type="Pfam" id="PF00126">
    <property type="entry name" value="HTH_1"/>
    <property type="match status" value="1"/>
</dbReference>
<dbReference type="Proteomes" id="UP000288096">
    <property type="component" value="Unassembled WGS sequence"/>
</dbReference>
<dbReference type="InterPro" id="IPR000847">
    <property type="entry name" value="LysR_HTH_N"/>
</dbReference>
<dbReference type="PANTHER" id="PTHR30432:SF1">
    <property type="entry name" value="DNA-BINDING TRANSCRIPTIONAL DUAL REGULATOR MODE"/>
    <property type="match status" value="1"/>
</dbReference>
<dbReference type="EMBL" id="BEXT01000001">
    <property type="protein sequence ID" value="GBC62016.1"/>
    <property type="molecule type" value="Genomic_DNA"/>
</dbReference>
<dbReference type="PANTHER" id="PTHR30432">
    <property type="entry name" value="TRANSCRIPTIONAL REGULATOR MODE"/>
    <property type="match status" value="1"/>
</dbReference>
<evidence type="ECO:0000313" key="2">
    <source>
        <dbReference type="EMBL" id="GBC62016.1"/>
    </source>
</evidence>
<dbReference type="InterPro" id="IPR051815">
    <property type="entry name" value="Molybdate_resp_trans_reg"/>
</dbReference>
<dbReference type="SUPFAM" id="SSF46785">
    <property type="entry name" value="Winged helix' DNA-binding domain"/>
    <property type="match status" value="1"/>
</dbReference>
<keyword evidence="3" id="KW-1185">Reference proteome</keyword>
<name>A0A401FYJ7_9BACT</name>
<accession>A0A401FYJ7</accession>
<dbReference type="RefSeq" id="WP_124329232.1">
    <property type="nucleotide sequence ID" value="NZ_BEXT01000001.1"/>
</dbReference>
<dbReference type="Gene3D" id="1.10.10.10">
    <property type="entry name" value="Winged helix-like DNA-binding domain superfamily/Winged helix DNA-binding domain"/>
    <property type="match status" value="1"/>
</dbReference>
<dbReference type="GO" id="GO:0003700">
    <property type="term" value="F:DNA-binding transcription factor activity"/>
    <property type="evidence" value="ECO:0007669"/>
    <property type="project" value="InterPro"/>
</dbReference>
<dbReference type="OrthoDB" id="9800709at2"/>
<protein>
    <submittedName>
        <fullName evidence="2">ModE family transcriptional regulator</fullName>
    </submittedName>
</protein>
<evidence type="ECO:0000313" key="3">
    <source>
        <dbReference type="Proteomes" id="UP000288096"/>
    </source>
</evidence>
<proteinExistence type="predicted"/>
<reference evidence="3" key="1">
    <citation type="submission" date="2017-11" db="EMBL/GenBank/DDBJ databases">
        <authorList>
            <person name="Watanabe M."/>
            <person name="Kojima H."/>
        </authorList>
    </citation>
    <scope>NUCLEOTIDE SEQUENCE [LARGE SCALE GENOMIC DNA]</scope>
    <source>
        <strain evidence="3">Tokyo 01</strain>
    </source>
</reference>